<comment type="caution">
    <text evidence="2">The sequence shown here is derived from an EMBL/GenBank/DDBJ whole genome shotgun (WGS) entry which is preliminary data.</text>
</comment>
<accession>A0A9Q0CD89</accession>
<name>A0A9Q0CD89_9POAL</name>
<dbReference type="AlphaFoldDB" id="A0A9Q0CD89"/>
<evidence type="ECO:0000313" key="3">
    <source>
        <dbReference type="Proteomes" id="UP001151287"/>
    </source>
</evidence>
<dbReference type="EMBL" id="JAMQYH010000004">
    <property type="protein sequence ID" value="KAJ1691414.1"/>
    <property type="molecule type" value="Genomic_DNA"/>
</dbReference>
<evidence type="ECO:0000313" key="2">
    <source>
        <dbReference type="EMBL" id="KAJ1691414.1"/>
    </source>
</evidence>
<dbReference type="Proteomes" id="UP001151287">
    <property type="component" value="Unassembled WGS sequence"/>
</dbReference>
<keyword evidence="3" id="KW-1185">Reference proteome</keyword>
<dbReference type="Gene3D" id="3.40.50.1820">
    <property type="entry name" value="alpha/beta hydrolase"/>
    <property type="match status" value="1"/>
</dbReference>
<dbReference type="PRINTS" id="PR00111">
    <property type="entry name" value="ABHYDROLASE"/>
</dbReference>
<dbReference type="InterPro" id="IPR022742">
    <property type="entry name" value="Hydrolase_4"/>
</dbReference>
<organism evidence="2 3">
    <name type="scientific">Rhynchospora breviuscula</name>
    <dbReference type="NCBI Taxonomy" id="2022672"/>
    <lineage>
        <taxon>Eukaryota</taxon>
        <taxon>Viridiplantae</taxon>
        <taxon>Streptophyta</taxon>
        <taxon>Embryophyta</taxon>
        <taxon>Tracheophyta</taxon>
        <taxon>Spermatophyta</taxon>
        <taxon>Magnoliopsida</taxon>
        <taxon>Liliopsida</taxon>
        <taxon>Poales</taxon>
        <taxon>Cyperaceae</taxon>
        <taxon>Cyperoideae</taxon>
        <taxon>Rhynchosporeae</taxon>
        <taxon>Rhynchospora</taxon>
    </lineage>
</organism>
<dbReference type="Pfam" id="PF12146">
    <property type="entry name" value="Hydrolase_4"/>
    <property type="match status" value="1"/>
</dbReference>
<dbReference type="SUPFAM" id="SSF53474">
    <property type="entry name" value="alpha/beta-Hydrolases"/>
    <property type="match status" value="1"/>
</dbReference>
<dbReference type="InterPro" id="IPR051044">
    <property type="entry name" value="MAG_DAG_Lipase"/>
</dbReference>
<feature type="domain" description="Serine aminopeptidase S33" evidence="1">
    <location>
        <begin position="59"/>
        <end position="299"/>
    </location>
</feature>
<dbReference type="OrthoDB" id="2498029at2759"/>
<dbReference type="PANTHER" id="PTHR11614">
    <property type="entry name" value="PHOSPHOLIPASE-RELATED"/>
    <property type="match status" value="1"/>
</dbReference>
<protein>
    <recommendedName>
        <fullName evidence="1">Serine aminopeptidase S33 domain-containing protein</fullName>
    </recommendedName>
</protein>
<gene>
    <name evidence="2" type="ORF">LUZ63_015569</name>
</gene>
<evidence type="ECO:0000259" key="1">
    <source>
        <dbReference type="Pfam" id="PF12146"/>
    </source>
</evidence>
<reference evidence="2" key="1">
    <citation type="journal article" date="2022" name="Cell">
        <title>Repeat-based holocentromeres influence genome architecture and karyotype evolution.</title>
        <authorList>
            <person name="Hofstatter P.G."/>
            <person name="Thangavel G."/>
            <person name="Lux T."/>
            <person name="Neumann P."/>
            <person name="Vondrak T."/>
            <person name="Novak P."/>
            <person name="Zhang M."/>
            <person name="Costa L."/>
            <person name="Castellani M."/>
            <person name="Scott A."/>
            <person name="Toegelov H."/>
            <person name="Fuchs J."/>
            <person name="Mata-Sucre Y."/>
            <person name="Dias Y."/>
            <person name="Vanzela A.L.L."/>
            <person name="Huettel B."/>
            <person name="Almeida C.C.S."/>
            <person name="Simkova H."/>
            <person name="Souza G."/>
            <person name="Pedrosa-Harand A."/>
            <person name="Macas J."/>
            <person name="Mayer K.F.X."/>
            <person name="Houben A."/>
            <person name="Marques A."/>
        </authorList>
    </citation>
    <scope>NUCLEOTIDE SEQUENCE</scope>
    <source>
        <strain evidence="2">RhyBre1mFocal</strain>
    </source>
</reference>
<dbReference type="InterPro" id="IPR029058">
    <property type="entry name" value="AB_hydrolase_fold"/>
</dbReference>
<dbReference type="InterPro" id="IPR000073">
    <property type="entry name" value="AB_hydrolase_1"/>
</dbReference>
<proteinExistence type="predicted"/>
<sequence length="321" mass="35815">MSSHPILHANKTSPFGDLTPDEFYQKHQVLHTHSFISTNNKIKLYTQTWRPIAQSQAHPPCGVVAMIHGYASESGWVFETTAVAIAKLGFLVCAIDLPGHGRSEGPRGHIPSVTPVIDNCIQFFDEVRASNRHLPAFLYGESLGGAIAMFICLRQTGKWHGLVMNGAMCGVSRNFKPVWPLEKFLPAAAMLAPNWRVVVSGNLVDRSYKEKWKRELVRRCPRTKRVFEHPPASTALELLRVCEEVGRRCREVDLPLLVLHGEDDVVCDVESAELVYELAASTDKTLKVVPGMGHQLIGEGKEILEEGFEVIFSWLKGKIKK</sequence>